<dbReference type="RefSeq" id="WP_026860268.1">
    <property type="nucleotide sequence ID" value="NZ_PIQE01000002.1"/>
</dbReference>
<feature type="signal peptide" evidence="2">
    <location>
        <begin position="1"/>
        <end position="20"/>
    </location>
</feature>
<dbReference type="Gene3D" id="3.40.30.10">
    <property type="entry name" value="Glutaredoxin"/>
    <property type="match status" value="1"/>
</dbReference>
<organism evidence="4 5">
    <name type="scientific">Pseudidiomarina sediminum</name>
    <dbReference type="NCBI Taxonomy" id="431675"/>
    <lineage>
        <taxon>Bacteria</taxon>
        <taxon>Pseudomonadati</taxon>
        <taxon>Pseudomonadota</taxon>
        <taxon>Gammaproteobacteria</taxon>
        <taxon>Alteromonadales</taxon>
        <taxon>Idiomarinaceae</taxon>
        <taxon>Pseudidiomarina</taxon>
    </lineage>
</organism>
<dbReference type="PROSITE" id="PS51352">
    <property type="entry name" value="THIOREDOXIN_2"/>
    <property type="match status" value="1"/>
</dbReference>
<dbReference type="InterPro" id="IPR017937">
    <property type="entry name" value="Thioredoxin_CS"/>
</dbReference>
<dbReference type="SUPFAM" id="SSF52833">
    <property type="entry name" value="Thioredoxin-like"/>
    <property type="match status" value="1"/>
</dbReference>
<proteinExistence type="predicted"/>
<evidence type="ECO:0000259" key="3">
    <source>
        <dbReference type="PROSITE" id="PS51352"/>
    </source>
</evidence>
<dbReference type="PANTHER" id="PTHR35272">
    <property type="entry name" value="THIOL:DISULFIDE INTERCHANGE PROTEIN DSBC-RELATED"/>
    <property type="match status" value="1"/>
</dbReference>
<dbReference type="InterPro" id="IPR013766">
    <property type="entry name" value="Thioredoxin_domain"/>
</dbReference>
<evidence type="ECO:0000313" key="5">
    <source>
        <dbReference type="Proteomes" id="UP000287022"/>
    </source>
</evidence>
<dbReference type="CDD" id="cd03023">
    <property type="entry name" value="DsbA_Com1_like"/>
    <property type="match status" value="1"/>
</dbReference>
<dbReference type="AlphaFoldDB" id="A0A432Z3S1"/>
<accession>A0A432Z3S1</accession>
<evidence type="ECO:0000256" key="2">
    <source>
        <dbReference type="SAM" id="SignalP"/>
    </source>
</evidence>
<dbReference type="PROSITE" id="PS00194">
    <property type="entry name" value="THIOREDOXIN_1"/>
    <property type="match status" value="1"/>
</dbReference>
<dbReference type="Pfam" id="PF13462">
    <property type="entry name" value="Thioredoxin_4"/>
    <property type="match status" value="1"/>
</dbReference>
<keyword evidence="1" id="KW-0676">Redox-active center</keyword>
<evidence type="ECO:0000256" key="1">
    <source>
        <dbReference type="ARBA" id="ARBA00023284"/>
    </source>
</evidence>
<dbReference type="GO" id="GO:0015036">
    <property type="term" value="F:disulfide oxidoreductase activity"/>
    <property type="evidence" value="ECO:0007669"/>
    <property type="project" value="UniProtKB-ARBA"/>
</dbReference>
<dbReference type="InterPro" id="IPR051470">
    <property type="entry name" value="Thiol:disulfide_interchange"/>
</dbReference>
<reference evidence="5" key="1">
    <citation type="journal article" date="2018" name="Front. Microbiol.">
        <title>Genome-Based Analysis Reveals the Taxonomy and Diversity of the Family Idiomarinaceae.</title>
        <authorList>
            <person name="Liu Y."/>
            <person name="Lai Q."/>
            <person name="Shao Z."/>
        </authorList>
    </citation>
    <scope>NUCLEOTIDE SEQUENCE [LARGE SCALE GENOMIC DNA]</scope>
    <source>
        <strain evidence="5">c121</strain>
    </source>
</reference>
<dbReference type="GO" id="GO:0016853">
    <property type="term" value="F:isomerase activity"/>
    <property type="evidence" value="ECO:0007669"/>
    <property type="project" value="UniProtKB-KW"/>
</dbReference>
<protein>
    <submittedName>
        <fullName evidence="4">Protein-disulfide isomerase</fullName>
    </submittedName>
</protein>
<evidence type="ECO:0000313" key="4">
    <source>
        <dbReference type="EMBL" id="RUO72552.1"/>
    </source>
</evidence>
<dbReference type="EMBL" id="PIQE01000002">
    <property type="protein sequence ID" value="RUO72552.1"/>
    <property type="molecule type" value="Genomic_DNA"/>
</dbReference>
<feature type="chain" id="PRO_5019284975" evidence="2">
    <location>
        <begin position="21"/>
        <end position="241"/>
    </location>
</feature>
<name>A0A432Z3S1_9GAMM</name>
<sequence>MKSFTLSLLALALSTAVAQAQQLTPTQDQALQELNTLLKQHPQIIESVNASLKNYVEAQRAQLEARTAHHDWLYNNPAHPVLGDPNAEHKIVVFTDYNCPYCKKLDPELTELLEDYPNLQVVNVFVPIRQEKVSGLDTSSALYAINLWQQKPEHFMSVHELLTAKSGMHTAKSLQQIARKTKTQDYLMAQPSSEDVVQQNVEAFRALGYRGTPTIMIGNQVIPGFVKAGQLKDVIAQELKL</sequence>
<comment type="caution">
    <text evidence="4">The sequence shown here is derived from an EMBL/GenBank/DDBJ whole genome shotgun (WGS) entry which is preliminary data.</text>
</comment>
<dbReference type="PANTHER" id="PTHR35272:SF3">
    <property type="entry name" value="THIOL:DISULFIDE INTERCHANGE PROTEIN DSBC"/>
    <property type="match status" value="1"/>
</dbReference>
<keyword evidence="5" id="KW-1185">Reference proteome</keyword>
<dbReference type="InterPro" id="IPR012336">
    <property type="entry name" value="Thioredoxin-like_fold"/>
</dbReference>
<keyword evidence="4" id="KW-0413">Isomerase</keyword>
<keyword evidence="2" id="KW-0732">Signal</keyword>
<dbReference type="STRING" id="1122124.GCA_000423165_01477"/>
<feature type="domain" description="Thioredoxin" evidence="3">
    <location>
        <begin position="52"/>
        <end position="240"/>
    </location>
</feature>
<dbReference type="InterPro" id="IPR036249">
    <property type="entry name" value="Thioredoxin-like_sf"/>
</dbReference>
<dbReference type="Proteomes" id="UP000287022">
    <property type="component" value="Unassembled WGS sequence"/>
</dbReference>
<gene>
    <name evidence="4" type="ORF">CWI80_08350</name>
</gene>